<protein>
    <submittedName>
        <fullName evidence="6">ABC transporter substrate-binding protein</fullName>
    </submittedName>
</protein>
<organism evidence="6 7">
    <name type="scientific">Chelativorans salis</name>
    <dbReference type="NCBI Taxonomy" id="2978478"/>
    <lineage>
        <taxon>Bacteria</taxon>
        <taxon>Pseudomonadati</taxon>
        <taxon>Pseudomonadota</taxon>
        <taxon>Alphaproteobacteria</taxon>
        <taxon>Hyphomicrobiales</taxon>
        <taxon>Phyllobacteriaceae</taxon>
        <taxon>Chelativorans</taxon>
    </lineage>
</organism>
<dbReference type="Proteomes" id="UP001320831">
    <property type="component" value="Unassembled WGS sequence"/>
</dbReference>
<dbReference type="SUPFAM" id="SSF53850">
    <property type="entry name" value="Periplasmic binding protein-like II"/>
    <property type="match status" value="1"/>
</dbReference>
<dbReference type="Gene3D" id="3.40.190.10">
    <property type="entry name" value="Periplasmic binding protein-like II"/>
    <property type="match status" value="1"/>
</dbReference>
<gene>
    <name evidence="6" type="ORF">N5A92_21650</name>
</gene>
<dbReference type="Gene3D" id="3.10.105.10">
    <property type="entry name" value="Dipeptide-binding Protein, Domain 3"/>
    <property type="match status" value="1"/>
</dbReference>
<proteinExistence type="inferred from homology"/>
<comment type="similarity">
    <text evidence="2">Belongs to the bacterial solute-binding protein 5 family.</text>
</comment>
<evidence type="ECO:0000259" key="5">
    <source>
        <dbReference type="Pfam" id="PF00496"/>
    </source>
</evidence>
<dbReference type="PIRSF" id="PIRSF002741">
    <property type="entry name" value="MppA"/>
    <property type="match status" value="1"/>
</dbReference>
<evidence type="ECO:0000256" key="1">
    <source>
        <dbReference type="ARBA" id="ARBA00004418"/>
    </source>
</evidence>
<dbReference type="PROSITE" id="PS01040">
    <property type="entry name" value="SBP_BACTERIAL_5"/>
    <property type="match status" value="1"/>
</dbReference>
<dbReference type="InterPro" id="IPR030678">
    <property type="entry name" value="Peptide/Ni-bd"/>
</dbReference>
<accession>A0ABT2LWQ8</accession>
<dbReference type="Pfam" id="PF00496">
    <property type="entry name" value="SBP_bac_5"/>
    <property type="match status" value="1"/>
</dbReference>
<evidence type="ECO:0000313" key="6">
    <source>
        <dbReference type="EMBL" id="MCT7377629.1"/>
    </source>
</evidence>
<dbReference type="InterPro" id="IPR000914">
    <property type="entry name" value="SBP_5_dom"/>
</dbReference>
<keyword evidence="3 4" id="KW-0732">Signal</keyword>
<feature type="domain" description="Solute-binding protein family 5" evidence="5">
    <location>
        <begin position="111"/>
        <end position="529"/>
    </location>
</feature>
<dbReference type="RefSeq" id="WP_260906228.1">
    <property type="nucleotide sequence ID" value="NZ_JAOCZP010000008.1"/>
</dbReference>
<keyword evidence="7" id="KW-1185">Reference proteome</keyword>
<name>A0ABT2LWQ8_9HYPH</name>
<dbReference type="InterPro" id="IPR039424">
    <property type="entry name" value="SBP_5"/>
</dbReference>
<feature type="signal peptide" evidence="4">
    <location>
        <begin position="1"/>
        <end position="37"/>
    </location>
</feature>
<dbReference type="CDD" id="cd08500">
    <property type="entry name" value="PBP2_NikA_DppA_OppA_like_4"/>
    <property type="match status" value="1"/>
</dbReference>
<evidence type="ECO:0000313" key="7">
    <source>
        <dbReference type="Proteomes" id="UP001320831"/>
    </source>
</evidence>
<dbReference type="PANTHER" id="PTHR30290:SF62">
    <property type="entry name" value="OLIGOPEPTIDE ABC TRANSPORTER, PERIPLASMIC OLIGOPEPTIDE-BINDING PROTEIN"/>
    <property type="match status" value="1"/>
</dbReference>
<comment type="subcellular location">
    <subcellularLocation>
        <location evidence="1">Periplasm</location>
    </subcellularLocation>
</comment>
<dbReference type="PANTHER" id="PTHR30290">
    <property type="entry name" value="PERIPLASMIC BINDING COMPONENT OF ABC TRANSPORTER"/>
    <property type="match status" value="1"/>
</dbReference>
<sequence>MLKRIPHPNACVRAIRSRKILAALLPGLMLSAAPALAYEQAPMLDERVESGDLPPVDERLPKNPLVVEPYESIGKYGGVWRSGLRGGNDNGWIARTVGYEGLVRYDREWKKVIPNIAESWEVNDDATEYTFELREGLKWSDGHPFTSEDVAFTVEMFKNPEYPANTWIDAQSNPTSVEVIDDTTFKLVYDKPNGMLMDQLADINGTMIVTIPKHYCSQFNPDYNADANEMAKEEGFQNWTFLMQDKCAWGWETERWTNPDLPTIGAWIVKEPLSGDAARVVWERNPYYFKVDPEGNQLPYIDRLNMRVSESAEELTLMALNGEIDWQDRHINTNANQAVFYDGQEKGGYHLGKEVRATSSTLVFQLNLNHDDPAMRELFQNKDFRIGISHAIDRQEIIDVVFIGQGEPFQVAPRPQSQFYDEKLAKQYTEFDPERAVEHLEAAGLTETNADGVRLMEDGRPVRIVVDVIAALRPEWVDMLELIQLQLAQVGIEIEINNIDRTLFYDKRPGNDYDAQVWSGDGGLDVMQEPRYYFPANEESVWAYKWQAWYTGANPDIAEEPADWAKKQMALYDELKSEGDPDRRAELMKEILTITKENFPVIGVSLMPDGYYIAQNNLKNVAPTMIDAWLFPQPGAYDPAQWYFE</sequence>
<comment type="caution">
    <text evidence="6">The sequence shown here is derived from an EMBL/GenBank/DDBJ whole genome shotgun (WGS) entry which is preliminary data.</text>
</comment>
<dbReference type="EMBL" id="JAOCZP010000008">
    <property type="protein sequence ID" value="MCT7377629.1"/>
    <property type="molecule type" value="Genomic_DNA"/>
</dbReference>
<evidence type="ECO:0000256" key="3">
    <source>
        <dbReference type="ARBA" id="ARBA00022729"/>
    </source>
</evidence>
<evidence type="ECO:0000256" key="2">
    <source>
        <dbReference type="ARBA" id="ARBA00005695"/>
    </source>
</evidence>
<reference evidence="6 7" key="1">
    <citation type="submission" date="2022-09" db="EMBL/GenBank/DDBJ databases">
        <title>Chelativorans salina sp. nov., a novel slightly halophilic bacterium isolated from a saline lake sediment enrichment.</title>
        <authorList>
            <person name="Gao L."/>
            <person name="Fang B.-Z."/>
            <person name="Li W.-J."/>
        </authorList>
    </citation>
    <scope>NUCLEOTIDE SEQUENCE [LARGE SCALE GENOMIC DNA]</scope>
    <source>
        <strain evidence="6 7">EGI FJ00035</strain>
    </source>
</reference>
<evidence type="ECO:0000256" key="4">
    <source>
        <dbReference type="SAM" id="SignalP"/>
    </source>
</evidence>
<dbReference type="InterPro" id="IPR023765">
    <property type="entry name" value="SBP_5_CS"/>
</dbReference>
<feature type="chain" id="PRO_5046074694" evidence="4">
    <location>
        <begin position="38"/>
        <end position="645"/>
    </location>
</feature>